<evidence type="ECO:0000313" key="3">
    <source>
        <dbReference type="EMBL" id="MBL3678566.1"/>
    </source>
</evidence>
<feature type="transmembrane region" description="Helical" evidence="1">
    <location>
        <begin position="483"/>
        <end position="504"/>
    </location>
</feature>
<proteinExistence type="predicted"/>
<organism evidence="3 4">
    <name type="scientific">Leucobacter chromiireducens subsp. solipictus</name>
    <dbReference type="NCBI Taxonomy" id="398235"/>
    <lineage>
        <taxon>Bacteria</taxon>
        <taxon>Bacillati</taxon>
        <taxon>Actinomycetota</taxon>
        <taxon>Actinomycetes</taxon>
        <taxon>Micrococcales</taxon>
        <taxon>Microbacteriaceae</taxon>
        <taxon>Leucobacter</taxon>
    </lineage>
</organism>
<protein>
    <submittedName>
        <fullName evidence="3">DUF2207 domain-containing protein</fullName>
    </submittedName>
</protein>
<feature type="transmembrane region" description="Helical" evidence="1">
    <location>
        <begin position="937"/>
        <end position="959"/>
    </location>
</feature>
<keyword evidence="4" id="KW-1185">Reference proteome</keyword>
<feature type="transmembrane region" description="Helical" evidence="1">
    <location>
        <begin position="582"/>
        <end position="608"/>
    </location>
</feature>
<feature type="transmembrane region" description="Helical" evidence="1">
    <location>
        <begin position="325"/>
        <end position="347"/>
    </location>
</feature>
<keyword evidence="1" id="KW-1133">Transmembrane helix</keyword>
<dbReference type="Proteomes" id="UP001645859">
    <property type="component" value="Unassembled WGS sequence"/>
</dbReference>
<evidence type="ECO:0000313" key="4">
    <source>
        <dbReference type="Proteomes" id="UP001645859"/>
    </source>
</evidence>
<gene>
    <name evidence="3" type="ORF">D3230_04550</name>
</gene>
<reference evidence="3 4" key="1">
    <citation type="submission" date="2018-09" db="EMBL/GenBank/DDBJ databases">
        <title>Comparative genomics of Leucobacter spp.</title>
        <authorList>
            <person name="Reis A.C."/>
            <person name="Kolvenbach B.A."/>
            <person name="Corvini P.F.X."/>
            <person name="Nunes O.C."/>
        </authorList>
    </citation>
    <scope>NUCLEOTIDE SEQUENCE [LARGE SCALE GENOMIC DNA]</scope>
    <source>
        <strain evidence="3 4">TAN 31504</strain>
    </source>
</reference>
<keyword evidence="1" id="KW-0472">Membrane</keyword>
<comment type="caution">
    <text evidence="3">The sequence shown here is derived from an EMBL/GenBank/DDBJ whole genome shotgun (WGS) entry which is preliminary data.</text>
</comment>
<name>A0ABS1SDE0_9MICO</name>
<keyword evidence="1" id="KW-0812">Transmembrane</keyword>
<evidence type="ECO:0000256" key="1">
    <source>
        <dbReference type="SAM" id="Phobius"/>
    </source>
</evidence>
<dbReference type="Pfam" id="PF09972">
    <property type="entry name" value="DUF2207"/>
    <property type="match status" value="1"/>
</dbReference>
<feature type="domain" description="DUF2207" evidence="2">
    <location>
        <begin position="115"/>
        <end position="254"/>
    </location>
</feature>
<feature type="transmembrane region" description="Helical" evidence="1">
    <location>
        <begin position="1004"/>
        <end position="1024"/>
    </location>
</feature>
<feature type="transmembrane region" description="Helical" evidence="1">
    <location>
        <begin position="455"/>
        <end position="471"/>
    </location>
</feature>
<feature type="transmembrane region" description="Helical" evidence="1">
    <location>
        <begin position="69"/>
        <end position="90"/>
    </location>
</feature>
<dbReference type="EMBL" id="QYAC01000002">
    <property type="protein sequence ID" value="MBL3678566.1"/>
    <property type="molecule type" value="Genomic_DNA"/>
</dbReference>
<feature type="transmembrane region" description="Helical" evidence="1">
    <location>
        <begin position="971"/>
        <end position="992"/>
    </location>
</feature>
<dbReference type="InterPro" id="IPR018702">
    <property type="entry name" value="DUF2207"/>
</dbReference>
<sequence>MSKDAKPSRRGLPGPDFFDLAGSDPELLNSGRIPDPAPAHTPLFRWLARILTAVEARLRARGDATVRNALRVGWALLAAVGIFLLVGPVVNKPLDFDDVIASAKVDEVDWVARDATVDYTVARDAEGGFATTVEERYTAEFRNGPETAVERVLVTEFQGHDAEFALGEVTVDGEPVTAEVDRRATTTTIRIVRPDGTRFEGAHEIAVSYALHHLVTPREDDATGAIVDAWNWPVFGELWPQATKGIEVSLTLPQELDEALVRPPQAYVGWLIASATQWLEPDGETAAGTRYSFTNDQGLPPYPDILIRTSFEAGTFAQPETTALFWWQTFGPLLPLAGLAVLTLFAAAARRVVWADSAGEPWYLPRSTPPADLSPELATALLGRSAHAELVETLTERVTPAKRTSWLARLARAGRRAGRLGNTPAVLATAARWRRSDEVVAQGLRWVPDSYVRDFFVYAPVAVTLLQWGLLRQLSHQVILLVVWWPAVFVLLATALAIATLVLVRRPRPLTPKGARAVQDLKGIHVFARATRLLDRGPVDEPLLPYAVLFVSPRRAGSRVAEHAIRETGELSLAQGWRGGNFLALPAILALLASGAVLAGAIGVAATVPPPYATPERFSDDASNLPGTLATEIQGFDIRAELTRDDARAARLEVVERFSVVFAEDSARVPQFAREWSTQYLGQDLGFELDSLLVDGTPAPIRKIPQPRSAVVTTQLVEALSGVHSVEVRYTLAHPVVDAGTAGEATQQLRWAALLSSWEDEYYVNPSNPYDGSEPVRPLRVELTVAPELADEIREGGWIDTDSDRAKIPFVSGNAVAPWVTEMSSYTDDSQRLELRIGSETREPDGSVVFRFDADAVESRLTDPMAELDDRGAAAEAEDPDAGFAVTPEVNATLGHYELQIGSYTDLGARLSFAPDTFSGVTANGAQRFFADYTRPYALMMWGTGALAAVALGVAAAAALRRRAPGLSLRLVAFVALPVLAIAQCVVFWWVIGSMPGGEARGVGAFVLGGVMSVAIIAECVIVARRSPKFPNGATVGRE</sequence>
<dbReference type="RefSeq" id="WP_202343833.1">
    <property type="nucleotide sequence ID" value="NZ_BAAAPI010000008.1"/>
</dbReference>
<evidence type="ECO:0000259" key="2">
    <source>
        <dbReference type="Pfam" id="PF09972"/>
    </source>
</evidence>
<accession>A0ABS1SDE0</accession>